<reference evidence="1 2" key="1">
    <citation type="submission" date="2024-05" db="EMBL/GenBank/DDBJ databases">
        <title>Haplotype-resolved chromosome-level genome assembly of Huyou (Citrus changshanensis).</title>
        <authorList>
            <person name="Miao C."/>
            <person name="Chen W."/>
            <person name="Wu Y."/>
            <person name="Wang L."/>
            <person name="Zhao S."/>
            <person name="Grierson D."/>
            <person name="Xu C."/>
            <person name="Chen K."/>
        </authorList>
    </citation>
    <scope>NUCLEOTIDE SEQUENCE [LARGE SCALE GENOMIC DNA]</scope>
    <source>
        <strain evidence="1">01-14</strain>
        <tissue evidence="1">Leaf</tissue>
    </source>
</reference>
<organism evidence="1 2">
    <name type="scientific">Citrus x changshan-huyou</name>
    <dbReference type="NCBI Taxonomy" id="2935761"/>
    <lineage>
        <taxon>Eukaryota</taxon>
        <taxon>Viridiplantae</taxon>
        <taxon>Streptophyta</taxon>
        <taxon>Embryophyta</taxon>
        <taxon>Tracheophyta</taxon>
        <taxon>Spermatophyta</taxon>
        <taxon>Magnoliopsida</taxon>
        <taxon>eudicotyledons</taxon>
        <taxon>Gunneridae</taxon>
        <taxon>Pentapetalae</taxon>
        <taxon>rosids</taxon>
        <taxon>malvids</taxon>
        <taxon>Sapindales</taxon>
        <taxon>Rutaceae</taxon>
        <taxon>Aurantioideae</taxon>
        <taxon>Citrus</taxon>
    </lineage>
</organism>
<dbReference type="Proteomes" id="UP001428341">
    <property type="component" value="Unassembled WGS sequence"/>
</dbReference>
<comment type="caution">
    <text evidence="1">The sequence shown here is derived from an EMBL/GenBank/DDBJ whole genome shotgun (WGS) entry which is preliminary data.</text>
</comment>
<evidence type="ECO:0000313" key="2">
    <source>
        <dbReference type="Proteomes" id="UP001428341"/>
    </source>
</evidence>
<dbReference type="EMBL" id="JBCGBO010000006">
    <property type="protein sequence ID" value="KAK9193537.1"/>
    <property type="molecule type" value="Genomic_DNA"/>
</dbReference>
<name>A0AAP0M2U0_9ROSI</name>
<gene>
    <name evidence="1" type="ORF">WN944_004234</name>
</gene>
<sequence>MKAMFRLCFTAQSADSMAFSKEDMRYKQFLMR</sequence>
<accession>A0AAP0M2U0</accession>
<evidence type="ECO:0000313" key="1">
    <source>
        <dbReference type="EMBL" id="KAK9193537.1"/>
    </source>
</evidence>
<keyword evidence="2" id="KW-1185">Reference proteome</keyword>
<dbReference type="AlphaFoldDB" id="A0AAP0M2U0"/>
<proteinExistence type="predicted"/>
<protein>
    <submittedName>
        <fullName evidence="1">Uncharacterized protein</fullName>
    </submittedName>
</protein>